<dbReference type="GO" id="GO:0003723">
    <property type="term" value="F:RNA binding"/>
    <property type="evidence" value="ECO:0007669"/>
    <property type="project" value="TreeGrafter"/>
</dbReference>
<dbReference type="SUPFAM" id="SSF52540">
    <property type="entry name" value="P-loop containing nucleoside triphosphate hydrolases"/>
    <property type="match status" value="1"/>
</dbReference>
<dbReference type="Pfam" id="PF04408">
    <property type="entry name" value="WHD_HA2"/>
    <property type="match status" value="1"/>
</dbReference>
<evidence type="ECO:0000256" key="1">
    <source>
        <dbReference type="ARBA" id="ARBA00008792"/>
    </source>
</evidence>
<dbReference type="Pfam" id="PF00270">
    <property type="entry name" value="DEAD"/>
    <property type="match status" value="1"/>
</dbReference>
<dbReference type="PANTHER" id="PTHR18934">
    <property type="entry name" value="ATP-DEPENDENT RNA HELICASE"/>
    <property type="match status" value="1"/>
</dbReference>
<feature type="domain" description="Helicase ATP-binding" evidence="8">
    <location>
        <begin position="55"/>
        <end position="220"/>
    </location>
</feature>
<keyword evidence="3" id="KW-0547">Nucleotide-binding</keyword>
<dbReference type="Pfam" id="PF21010">
    <property type="entry name" value="HA2_C"/>
    <property type="match status" value="1"/>
</dbReference>
<comment type="catalytic activity">
    <reaction evidence="7">
        <text>ATP + H2O = ADP + phosphate + H(+)</text>
        <dbReference type="Rhea" id="RHEA:13065"/>
        <dbReference type="ChEBI" id="CHEBI:15377"/>
        <dbReference type="ChEBI" id="CHEBI:15378"/>
        <dbReference type="ChEBI" id="CHEBI:30616"/>
        <dbReference type="ChEBI" id="CHEBI:43474"/>
        <dbReference type="ChEBI" id="CHEBI:456216"/>
        <dbReference type="EC" id="3.6.4.13"/>
    </reaction>
</comment>
<dbReference type="EC" id="3.6.4.13" evidence="2"/>
<name>A0A8T0IS77_CERPU</name>
<gene>
    <name evidence="10" type="ORF">KC19_3G270400</name>
</gene>
<keyword evidence="11" id="KW-1185">Reference proteome</keyword>
<dbReference type="InterPro" id="IPR048333">
    <property type="entry name" value="HA2_WH"/>
</dbReference>
<dbReference type="PROSITE" id="PS00690">
    <property type="entry name" value="DEAH_ATP_HELICASE"/>
    <property type="match status" value="1"/>
</dbReference>
<proteinExistence type="inferred from homology"/>
<organism evidence="10 11">
    <name type="scientific">Ceratodon purpureus</name>
    <name type="common">Fire moss</name>
    <name type="synonym">Dicranum purpureum</name>
    <dbReference type="NCBI Taxonomy" id="3225"/>
    <lineage>
        <taxon>Eukaryota</taxon>
        <taxon>Viridiplantae</taxon>
        <taxon>Streptophyta</taxon>
        <taxon>Embryophyta</taxon>
        <taxon>Bryophyta</taxon>
        <taxon>Bryophytina</taxon>
        <taxon>Bryopsida</taxon>
        <taxon>Dicranidae</taxon>
        <taxon>Pseudoditrichales</taxon>
        <taxon>Ditrichaceae</taxon>
        <taxon>Ceratodon</taxon>
    </lineage>
</organism>
<dbReference type="InterPro" id="IPR014001">
    <property type="entry name" value="Helicase_ATP-bd"/>
</dbReference>
<evidence type="ECO:0000259" key="8">
    <source>
        <dbReference type="PROSITE" id="PS51192"/>
    </source>
</evidence>
<evidence type="ECO:0000256" key="3">
    <source>
        <dbReference type="ARBA" id="ARBA00022741"/>
    </source>
</evidence>
<evidence type="ECO:0000256" key="2">
    <source>
        <dbReference type="ARBA" id="ARBA00012552"/>
    </source>
</evidence>
<dbReference type="Gene3D" id="1.20.120.1080">
    <property type="match status" value="1"/>
</dbReference>
<evidence type="ECO:0000313" key="10">
    <source>
        <dbReference type="EMBL" id="KAG0585253.1"/>
    </source>
</evidence>
<comment type="similarity">
    <text evidence="1">Belongs to the DEAD box helicase family. DEAH subfamily.</text>
</comment>
<reference evidence="10" key="1">
    <citation type="submission" date="2020-06" db="EMBL/GenBank/DDBJ databases">
        <title>WGS assembly of Ceratodon purpureus strain R40.</title>
        <authorList>
            <person name="Carey S.B."/>
            <person name="Jenkins J."/>
            <person name="Shu S."/>
            <person name="Lovell J.T."/>
            <person name="Sreedasyam A."/>
            <person name="Maumus F."/>
            <person name="Tiley G.P."/>
            <person name="Fernandez-Pozo N."/>
            <person name="Barry K."/>
            <person name="Chen C."/>
            <person name="Wang M."/>
            <person name="Lipzen A."/>
            <person name="Daum C."/>
            <person name="Saski C.A."/>
            <person name="Payton A.C."/>
            <person name="Mcbreen J.C."/>
            <person name="Conrad R.E."/>
            <person name="Kollar L.M."/>
            <person name="Olsson S."/>
            <person name="Huttunen S."/>
            <person name="Landis J.B."/>
            <person name="Wickett N.J."/>
            <person name="Johnson M.G."/>
            <person name="Rensing S.A."/>
            <person name="Grimwood J."/>
            <person name="Schmutz J."/>
            <person name="Mcdaniel S.F."/>
        </authorList>
    </citation>
    <scope>NUCLEOTIDE SEQUENCE</scope>
    <source>
        <strain evidence="10">R40</strain>
    </source>
</reference>
<dbReference type="PANTHER" id="PTHR18934:SF136">
    <property type="entry name" value="ATP-DEPENDENT RNA HELICASE DHX35-RELATED"/>
    <property type="match status" value="1"/>
</dbReference>
<evidence type="ECO:0000259" key="9">
    <source>
        <dbReference type="PROSITE" id="PS51194"/>
    </source>
</evidence>
<comment type="caution">
    <text evidence="10">The sequence shown here is derived from an EMBL/GenBank/DDBJ whole genome shotgun (WGS) entry which is preliminary data.</text>
</comment>
<feature type="domain" description="Helicase C-terminal" evidence="9">
    <location>
        <begin position="252"/>
        <end position="432"/>
    </location>
</feature>
<dbReference type="Pfam" id="PF00271">
    <property type="entry name" value="Helicase_C"/>
    <property type="match status" value="1"/>
</dbReference>
<dbReference type="CDD" id="cd18791">
    <property type="entry name" value="SF2_C_RHA"/>
    <property type="match status" value="1"/>
</dbReference>
<dbReference type="InterPro" id="IPR002464">
    <property type="entry name" value="DNA/RNA_helicase_DEAH_CS"/>
</dbReference>
<dbReference type="PROSITE" id="PS51192">
    <property type="entry name" value="HELICASE_ATP_BIND_1"/>
    <property type="match status" value="1"/>
</dbReference>
<dbReference type="GO" id="GO:0005524">
    <property type="term" value="F:ATP binding"/>
    <property type="evidence" value="ECO:0007669"/>
    <property type="project" value="UniProtKB-KW"/>
</dbReference>
<dbReference type="GO" id="GO:0003724">
    <property type="term" value="F:RNA helicase activity"/>
    <property type="evidence" value="ECO:0007669"/>
    <property type="project" value="UniProtKB-EC"/>
</dbReference>
<evidence type="ECO:0000256" key="4">
    <source>
        <dbReference type="ARBA" id="ARBA00022801"/>
    </source>
</evidence>
<dbReference type="Proteomes" id="UP000822688">
    <property type="component" value="Chromosome 3"/>
</dbReference>
<dbReference type="InterPro" id="IPR007502">
    <property type="entry name" value="Helicase-assoc_dom"/>
</dbReference>
<dbReference type="AlphaFoldDB" id="A0A8T0IS77"/>
<dbReference type="SMART" id="SM00487">
    <property type="entry name" value="DEXDc"/>
    <property type="match status" value="1"/>
</dbReference>
<dbReference type="InterPro" id="IPR011545">
    <property type="entry name" value="DEAD/DEAH_box_helicase_dom"/>
</dbReference>
<dbReference type="SMART" id="SM00847">
    <property type="entry name" value="HA2"/>
    <property type="match status" value="1"/>
</dbReference>
<dbReference type="EMBL" id="CM026423">
    <property type="protein sequence ID" value="KAG0585253.1"/>
    <property type="molecule type" value="Genomic_DNA"/>
</dbReference>
<dbReference type="GO" id="GO:0016787">
    <property type="term" value="F:hydrolase activity"/>
    <property type="evidence" value="ECO:0007669"/>
    <property type="project" value="UniProtKB-KW"/>
</dbReference>
<keyword evidence="5" id="KW-0347">Helicase</keyword>
<dbReference type="SMART" id="SM00490">
    <property type="entry name" value="HELICc"/>
    <property type="match status" value="1"/>
</dbReference>
<evidence type="ECO:0000256" key="7">
    <source>
        <dbReference type="ARBA" id="ARBA00047984"/>
    </source>
</evidence>
<dbReference type="Gene3D" id="3.40.50.300">
    <property type="entry name" value="P-loop containing nucleotide triphosphate hydrolases"/>
    <property type="match status" value="2"/>
</dbReference>
<dbReference type="InterPro" id="IPR011709">
    <property type="entry name" value="DEAD-box_helicase_OB_fold"/>
</dbReference>
<dbReference type="FunFam" id="3.40.50.300:FF:000767">
    <property type="entry name" value="Putative ATP-dependent RNA helicase DHX35"/>
    <property type="match status" value="1"/>
</dbReference>
<evidence type="ECO:0000256" key="5">
    <source>
        <dbReference type="ARBA" id="ARBA00022806"/>
    </source>
</evidence>
<dbReference type="PROSITE" id="PS51194">
    <property type="entry name" value="HELICASE_CTER"/>
    <property type="match status" value="1"/>
</dbReference>
<evidence type="ECO:0000313" key="11">
    <source>
        <dbReference type="Proteomes" id="UP000822688"/>
    </source>
</evidence>
<dbReference type="InterPro" id="IPR001650">
    <property type="entry name" value="Helicase_C-like"/>
</dbReference>
<dbReference type="OrthoDB" id="10253254at2759"/>
<sequence length="684" mass="75430">MRGGLAGAWKPGTAKPAPLVVTIEDLNDDASFAIHASVQKQRHQLPVYKQRENLLFLVENHGTTVVVGETGSGKTTQIPQLLVEAGWAEGGRAIACTQPRQIAAQTIAARVAEEMRVTLGTQVGYSVRFDEVATRGVTKIKYMTDGVLLREMMTDPLLSIYSVIMVDEAHERSIATDILLGLLKKIIRRRPELRLIVASATMDTTAFRDFFNTSGEKLQTSSLGGSLPNRTPAVLFVEGRTHSVLVHYSDEPVKDYLQAAVSTAISIHKIEGPGDILVFLTGLDDVNAAVQMISEEAEKLPRALVALPLYAGLPASDQELVFRPSLSSRRKVVLATNIAETSVTIPGIVYVIDSGFSKQKFYNPITNVEALVAAPVSQASAEQRAGRAGRERPGKCFRLYTEETFATMRPQGVPEIQKSNLLSTVLQLKALGIDNVMQFDWLAPPPAECMVRALELLYALGIMDEYAKLTSPLGYQVSELPLDPMSAKMLLTAVEIGCQKEGLTIAAVMSVQTIWASGRERKEMDEARAQFGVAEGDMVSYLNVYEGYLRAKNQRQWCYENCVNYHAMAKVVKVRFQLSRLLLQLGGIKQQHDGDVKLVTKAITAGFFSNAARLEAEGGNTYRSLRGNQELFIHPSSVLFRASPKWVVFQSIIFLERHYIWNVTAIDPAWLSESAPHFYQLGRV</sequence>
<keyword evidence="6" id="KW-0067">ATP-binding</keyword>
<dbReference type="Pfam" id="PF07717">
    <property type="entry name" value="OB_NTP_bind"/>
    <property type="match status" value="1"/>
</dbReference>
<dbReference type="InterPro" id="IPR027417">
    <property type="entry name" value="P-loop_NTPase"/>
</dbReference>
<accession>A0A8T0IS77</accession>
<protein>
    <recommendedName>
        <fullName evidence="2">RNA helicase</fullName>
        <ecNumber evidence="2">3.6.4.13</ecNumber>
    </recommendedName>
</protein>
<keyword evidence="4" id="KW-0378">Hydrolase</keyword>
<evidence type="ECO:0000256" key="6">
    <source>
        <dbReference type="ARBA" id="ARBA00022840"/>
    </source>
</evidence>
<dbReference type="FunFam" id="3.40.50.300:FF:000578">
    <property type="entry name" value="probable ATP-dependent RNA helicase DHX35"/>
    <property type="match status" value="1"/>
</dbReference>